<evidence type="ECO:0000313" key="1">
    <source>
        <dbReference type="EMBL" id="KAF3598698.1"/>
    </source>
</evidence>
<accession>A0A8S9SBL5</accession>
<organism evidence="1 2">
    <name type="scientific">Brassica cretica</name>
    <name type="common">Mustard</name>
    <dbReference type="NCBI Taxonomy" id="69181"/>
    <lineage>
        <taxon>Eukaryota</taxon>
        <taxon>Viridiplantae</taxon>
        <taxon>Streptophyta</taxon>
        <taxon>Embryophyta</taxon>
        <taxon>Tracheophyta</taxon>
        <taxon>Spermatophyta</taxon>
        <taxon>Magnoliopsida</taxon>
        <taxon>eudicotyledons</taxon>
        <taxon>Gunneridae</taxon>
        <taxon>Pentapetalae</taxon>
        <taxon>rosids</taxon>
        <taxon>malvids</taxon>
        <taxon>Brassicales</taxon>
        <taxon>Brassicaceae</taxon>
        <taxon>Brassiceae</taxon>
        <taxon>Brassica</taxon>
    </lineage>
</organism>
<dbReference type="EMBL" id="QGKX02000004">
    <property type="protein sequence ID" value="KAF3598698.1"/>
    <property type="molecule type" value="Genomic_DNA"/>
</dbReference>
<evidence type="ECO:0000313" key="2">
    <source>
        <dbReference type="Proteomes" id="UP000712600"/>
    </source>
</evidence>
<name>A0A8S9SBL5_BRACR</name>
<reference evidence="1" key="1">
    <citation type="submission" date="2019-12" db="EMBL/GenBank/DDBJ databases">
        <title>Genome sequencing and annotation of Brassica cretica.</title>
        <authorList>
            <person name="Studholme D.J."/>
            <person name="Sarris P."/>
        </authorList>
    </citation>
    <scope>NUCLEOTIDE SEQUENCE</scope>
    <source>
        <strain evidence="1">PFS-109/04</strain>
        <tissue evidence="1">Leaf</tissue>
    </source>
</reference>
<protein>
    <submittedName>
        <fullName evidence="1">Uncharacterized protein</fullName>
    </submittedName>
</protein>
<sequence length="86" mass="9096">MVLVQDAISMISKCGGKVALLSTPSVSKQASPPCNRRLLRAIGVFSVFSSPSRREAATKQRVTNQLLTVKSASGKTYSQLAAETGL</sequence>
<proteinExistence type="predicted"/>
<gene>
    <name evidence="1" type="ORF">F2Q69_00033226</name>
</gene>
<dbReference type="Proteomes" id="UP000712600">
    <property type="component" value="Unassembled WGS sequence"/>
</dbReference>
<comment type="caution">
    <text evidence="1">The sequence shown here is derived from an EMBL/GenBank/DDBJ whole genome shotgun (WGS) entry which is preliminary data.</text>
</comment>
<dbReference type="AlphaFoldDB" id="A0A8S9SBL5"/>